<feature type="region of interest" description="Disordered" evidence="1">
    <location>
        <begin position="871"/>
        <end position="912"/>
    </location>
</feature>
<feature type="region of interest" description="Disordered" evidence="1">
    <location>
        <begin position="1725"/>
        <end position="1970"/>
    </location>
</feature>
<feature type="region of interest" description="Disordered" evidence="1">
    <location>
        <begin position="967"/>
        <end position="1054"/>
    </location>
</feature>
<feature type="compositionally biased region" description="Polar residues" evidence="1">
    <location>
        <begin position="1093"/>
        <end position="1112"/>
    </location>
</feature>
<comment type="caution">
    <text evidence="4">The sequence shown here is derived from an EMBL/GenBank/DDBJ whole genome shotgun (WGS) entry which is preliminary data.</text>
</comment>
<dbReference type="Pfam" id="PF18151">
    <property type="entry name" value="DUF5601"/>
    <property type="match status" value="1"/>
</dbReference>
<reference evidence="4 5" key="1">
    <citation type="journal article" date="2017" name="Mol. Ecol.">
        <title>Comparative and population genomic landscape of Phellinus noxius: A hypervariable fungus causing root rot in trees.</title>
        <authorList>
            <person name="Chung C.L."/>
            <person name="Lee T.J."/>
            <person name="Akiba M."/>
            <person name="Lee H.H."/>
            <person name="Kuo T.H."/>
            <person name="Liu D."/>
            <person name="Ke H.M."/>
            <person name="Yokoi T."/>
            <person name="Roa M.B."/>
            <person name="Lu M.J."/>
            <person name="Chang Y.Y."/>
            <person name="Ann P.J."/>
            <person name="Tsai J.N."/>
            <person name="Chen C.Y."/>
            <person name="Tzean S.S."/>
            <person name="Ota Y."/>
            <person name="Hattori T."/>
            <person name="Sahashi N."/>
            <person name="Liou R.F."/>
            <person name="Kikuchi T."/>
            <person name="Tsai I.J."/>
        </authorList>
    </citation>
    <scope>NUCLEOTIDE SEQUENCE [LARGE SCALE GENOMIC DNA]</scope>
    <source>
        <strain evidence="4 5">FFPRI411160</strain>
    </source>
</reference>
<feature type="region of interest" description="Disordered" evidence="1">
    <location>
        <begin position="480"/>
        <end position="546"/>
    </location>
</feature>
<dbReference type="Pfam" id="PF02845">
    <property type="entry name" value="CUE"/>
    <property type="match status" value="1"/>
</dbReference>
<gene>
    <name evidence="4" type="ORF">PNOK_0464700</name>
</gene>
<feature type="compositionally biased region" description="Basic and acidic residues" evidence="1">
    <location>
        <begin position="78"/>
        <end position="91"/>
    </location>
</feature>
<feature type="region of interest" description="Disordered" evidence="1">
    <location>
        <begin position="1162"/>
        <end position="1275"/>
    </location>
</feature>
<dbReference type="InParanoid" id="A0A286UJA4"/>
<feature type="compositionally biased region" description="Polar residues" evidence="1">
    <location>
        <begin position="1821"/>
        <end position="1831"/>
    </location>
</feature>
<evidence type="ECO:0000259" key="3">
    <source>
        <dbReference type="PROSITE" id="PS51205"/>
    </source>
</evidence>
<feature type="compositionally biased region" description="Acidic residues" evidence="1">
    <location>
        <begin position="967"/>
        <end position="976"/>
    </location>
</feature>
<feature type="compositionally biased region" description="Polar residues" evidence="1">
    <location>
        <begin position="1891"/>
        <end position="1913"/>
    </location>
</feature>
<feature type="domain" description="CUE" evidence="2">
    <location>
        <begin position="739"/>
        <end position="784"/>
    </location>
</feature>
<dbReference type="SUPFAM" id="SSF109993">
    <property type="entry name" value="VPS9 domain"/>
    <property type="match status" value="1"/>
</dbReference>
<dbReference type="CDD" id="cd14279">
    <property type="entry name" value="CUE"/>
    <property type="match status" value="1"/>
</dbReference>
<dbReference type="GO" id="GO:0016192">
    <property type="term" value="P:vesicle-mediated transport"/>
    <property type="evidence" value="ECO:0007669"/>
    <property type="project" value="InterPro"/>
</dbReference>
<name>A0A286UJA4_9AGAM</name>
<dbReference type="Gene3D" id="1.20.1050.80">
    <property type="entry name" value="VPS9 domain"/>
    <property type="match status" value="1"/>
</dbReference>
<feature type="compositionally biased region" description="Low complexity" evidence="1">
    <location>
        <begin position="1244"/>
        <end position="1266"/>
    </location>
</feature>
<dbReference type="STRING" id="2282107.A0A286UJA4"/>
<feature type="compositionally biased region" description="Polar residues" evidence="1">
    <location>
        <begin position="893"/>
        <end position="909"/>
    </location>
</feature>
<feature type="compositionally biased region" description="Acidic residues" evidence="1">
    <location>
        <begin position="1178"/>
        <end position="1189"/>
    </location>
</feature>
<dbReference type="PROSITE" id="PS51140">
    <property type="entry name" value="CUE"/>
    <property type="match status" value="1"/>
</dbReference>
<dbReference type="PANTHER" id="PTHR23101:SF25">
    <property type="entry name" value="GTPASE-ACTIVATING PROTEIN AND VPS9 DOMAIN-CONTAINING PROTEIN 1"/>
    <property type="match status" value="1"/>
</dbReference>
<dbReference type="GO" id="GO:0030139">
    <property type="term" value="C:endocytic vesicle"/>
    <property type="evidence" value="ECO:0007669"/>
    <property type="project" value="TreeGrafter"/>
</dbReference>
<feature type="region of interest" description="Disordered" evidence="1">
    <location>
        <begin position="168"/>
        <end position="215"/>
    </location>
</feature>
<feature type="compositionally biased region" description="Polar residues" evidence="1">
    <location>
        <begin position="1955"/>
        <end position="1970"/>
    </location>
</feature>
<feature type="compositionally biased region" description="Low complexity" evidence="1">
    <location>
        <begin position="681"/>
        <end position="695"/>
    </location>
</feature>
<dbReference type="InterPro" id="IPR041545">
    <property type="entry name" value="DUF5601"/>
</dbReference>
<sequence>MDDISRDIKSLSISSEDNPWKEQASTESGVVTVTGATQILDTSNSDLLRKDPGTVSVDTKDSNEVEKRDLLNEFDPLADNKESEAKQEASEGKPPQPQQPEQISVNTDAGPSKSSPTMPPTGTSTTIGTGFSFANIARSFSLPKVRTRSVDIAPPSNILNPDTLSTIAAQQHSRPSTPVGTIERKPEGRNDIASQPNSGSNSPRPGKGRVLKKDEPPPFDFQLFLDQMKTRSAEPVAKYLRSFLSNFAKKSLAVHDQVKVINEFLNFIAIRMRESDVWRNSSDDEFDNAIEAMEKLVMNRLYEFTFIPQLAEANPPRPITTDDLERDRILAQRIALFDWIEEKHLEVPEGPDSRGFLMFAQQELLKINHYKAPRDKLICVLNCCKVIFGLIRHLHKEENADSFIPILIYVVLKSNPPNLISNIEYIQRFRNPQKLQSETGYYLSSLLGAVQFIETMDHSGLSNITAEEFEKNVENAIHTLPTSPRLIERSMPPTPLSTSRPTTPSHSHSLSAPMTISSTPVRSSSLPGHDDLASKSPHAGEESAQPLSLSLASLGGGSGVSFADDTRRFLQRTSDAIGKPLNALGRLLGEAFDGLDSPPGTSNSRREVPGGFNANIWEPYTPIAGNSSGQAANQIATPYKPRIRQLPPGGYPSPGTPLGNTPSGRSSGQNTPEQGGYLSTPSRLGPEGLPLRGLDRGLVPRSPIPIHLGEGLQSVSRTPTPGLDIAELQAEIDQAHARAADASLGTLMQIFPGADREVVEWVLEAEGGDLGRSIEKLLESPLPHPRLLLTLTQVCAPGASDPVCLTTLLYSLFPAKNEIANGARLENASWRTWWKQRNGLGTVSPETLNWLKDSDVTWLYGPLHTAVDWTPFPKQTPPPISNKSKDDAVALPSKSTAGNSMSSPSSSVTLDRLHPPVSRFSVNSQDGNASHSGIMKPILKHRSITEMLTSALPPTPIWATEDGILEEDEEDSDTQEDSGNAGSSSEQPGSSFEGGRSPRPSLLHTKSDTNILPRFGRNVSRKKARISPPRVASVMADRDSQSLNSSGLLSASQRSGASNNLAEMALHSGGAPYWASGPSAPPSLESAESSGGTSVFTSDAASTKSEGENLSPSAPPVVPQRKHISFNAIVEQCIAIDGGSAPASPFANRQPWSEYDDGYVEDEEDGLFEDANPRGESDSDDDHIDEEEMLEIKPPTRRSSTGSINEFRVPFDAIPSASQQTVVQERPNFRRQPNSYKPSRSRTSHSGSRSGSASGSTSQASRSRSTVATGDREHVSIAPIAPTILKAGGGSDHSEDGLLYMGGAPFNGQVQGNAGLYNTAYANNYGGSGVYGSGSVSGSGFAYGYGGYGYGEQVSAGRGSAYEHFERGTDAGELVYCGPDGSVYPWSERDAERFQTYTEYGTPNFGNSPPRPAYLMQSQQQRDGPILHSIGSSMIDFNAHSSSSTDSNEGAEFEYFDRIEEEIEDDNQMDFSSPPDLLSTETAKKLQEGSGHLIVINSIGDSDNSENKGSQTSNSPKTSYTPSVRERTPSPDFQPKVNPRIASLKSESGFLPAPQSPSSPVEQTALPPPTLAIPTPGISPAHAQEIMTMRSPPESPIMRTGLLSPPDMSPRGRSGCSSPISGSATSSSGVPTSSRSVSESRSDSRGRSRTRNSSVSASSDAEPDRGRSRSRSTASGANSPLESSSPLGRVSNVSIGGLGLGIGISGGFGSPYNSRDVRDGRGVKLYRKTSEDCIAGSATEVRGRNRSGKRVSESLSPPTVCSAPSGGVRRVAVSPPNLGSPHRPISSSNLGSQSYSMNLSGHSISNTGFDEREVEDGPSFTLKSDNNSLDVSPNAGKFPEPTELLCISEHENSDRPDISSDDGSCLESGSSTVTSGRGPSASSLDEEYRNLFSSSLVKASQPNPQFNISSSGAASDFRRQSKSNHPAENIQKASSPPPGPTPARAPDVKVEKTLASGSTTLPTSGKSQKVNELVSSARTLLGTIWNGSS</sequence>
<dbReference type="GO" id="GO:0005085">
    <property type="term" value="F:guanyl-nucleotide exchange factor activity"/>
    <property type="evidence" value="ECO:0007669"/>
    <property type="project" value="InterPro"/>
</dbReference>
<dbReference type="PANTHER" id="PTHR23101">
    <property type="entry name" value="RAB GDP/GTP EXCHANGE FACTOR"/>
    <property type="match status" value="1"/>
</dbReference>
<feature type="compositionally biased region" description="Polar residues" evidence="1">
    <location>
        <begin position="168"/>
        <end position="179"/>
    </location>
</feature>
<dbReference type="GO" id="GO:0043130">
    <property type="term" value="F:ubiquitin binding"/>
    <property type="evidence" value="ECO:0007669"/>
    <property type="project" value="InterPro"/>
</dbReference>
<feature type="region of interest" description="Disordered" evidence="1">
    <location>
        <begin position="1"/>
        <end position="129"/>
    </location>
</feature>
<feature type="region of interest" description="Disordered" evidence="1">
    <location>
        <begin position="641"/>
        <end position="695"/>
    </location>
</feature>
<dbReference type="SUPFAM" id="SSF46934">
    <property type="entry name" value="UBA-like"/>
    <property type="match status" value="1"/>
</dbReference>
<dbReference type="InterPro" id="IPR045046">
    <property type="entry name" value="Vps9-like"/>
</dbReference>
<feature type="region of interest" description="Disordered" evidence="1">
    <location>
        <begin position="1076"/>
        <end position="1119"/>
    </location>
</feature>
<dbReference type="EMBL" id="NBII01000004">
    <property type="protein sequence ID" value="PAV19713.1"/>
    <property type="molecule type" value="Genomic_DNA"/>
</dbReference>
<feature type="compositionally biased region" description="Polar residues" evidence="1">
    <location>
        <begin position="980"/>
        <end position="990"/>
    </location>
</feature>
<accession>A0A286UJA4</accession>
<dbReference type="Proteomes" id="UP000217199">
    <property type="component" value="Unassembled WGS sequence"/>
</dbReference>
<feature type="compositionally biased region" description="Polar residues" evidence="1">
    <location>
        <begin position="11"/>
        <end position="46"/>
    </location>
</feature>
<feature type="compositionally biased region" description="Polar residues" evidence="1">
    <location>
        <begin position="658"/>
        <end position="680"/>
    </location>
</feature>
<feature type="compositionally biased region" description="Low complexity" evidence="1">
    <location>
        <begin position="1076"/>
        <end position="1092"/>
    </location>
</feature>
<feature type="compositionally biased region" description="Polar residues" evidence="1">
    <location>
        <begin position="1867"/>
        <end position="1883"/>
    </location>
</feature>
<evidence type="ECO:0000256" key="1">
    <source>
        <dbReference type="SAM" id="MobiDB-lite"/>
    </source>
</evidence>
<feature type="compositionally biased region" description="Polar residues" evidence="1">
    <location>
        <begin position="512"/>
        <end position="526"/>
    </location>
</feature>
<dbReference type="InterPro" id="IPR013860">
    <property type="entry name" value="AreA_GATA"/>
</dbReference>
<organism evidence="4 5">
    <name type="scientific">Pyrrhoderma noxium</name>
    <dbReference type="NCBI Taxonomy" id="2282107"/>
    <lineage>
        <taxon>Eukaryota</taxon>
        <taxon>Fungi</taxon>
        <taxon>Dikarya</taxon>
        <taxon>Basidiomycota</taxon>
        <taxon>Agaricomycotina</taxon>
        <taxon>Agaricomycetes</taxon>
        <taxon>Hymenochaetales</taxon>
        <taxon>Hymenochaetaceae</taxon>
        <taxon>Pyrrhoderma</taxon>
    </lineage>
</organism>
<feature type="compositionally biased region" description="Basic and acidic residues" evidence="1">
    <location>
        <begin position="528"/>
        <end position="541"/>
    </location>
</feature>
<feature type="compositionally biased region" description="Basic and acidic residues" evidence="1">
    <location>
        <begin position="47"/>
        <end position="71"/>
    </location>
</feature>
<dbReference type="GO" id="GO:0031267">
    <property type="term" value="F:small GTPase binding"/>
    <property type="evidence" value="ECO:0007669"/>
    <property type="project" value="TreeGrafter"/>
</dbReference>
<dbReference type="Pfam" id="PF02204">
    <property type="entry name" value="VPS9"/>
    <property type="match status" value="1"/>
</dbReference>
<feature type="compositionally biased region" description="Low complexity" evidence="1">
    <location>
        <begin position="1609"/>
        <end position="1637"/>
    </location>
</feature>
<keyword evidence="5" id="KW-1185">Reference proteome</keyword>
<dbReference type="GO" id="GO:0005829">
    <property type="term" value="C:cytosol"/>
    <property type="evidence" value="ECO:0007669"/>
    <property type="project" value="TreeGrafter"/>
</dbReference>
<proteinExistence type="predicted"/>
<feature type="compositionally biased region" description="Low complexity" evidence="1">
    <location>
        <begin position="496"/>
        <end position="511"/>
    </location>
</feature>
<dbReference type="SMART" id="SM00167">
    <property type="entry name" value="VPS9"/>
    <property type="match status" value="1"/>
</dbReference>
<dbReference type="InterPro" id="IPR003892">
    <property type="entry name" value="CUE"/>
</dbReference>
<evidence type="ECO:0000313" key="5">
    <source>
        <dbReference type="Proteomes" id="UP000217199"/>
    </source>
</evidence>
<dbReference type="PROSITE" id="PS51205">
    <property type="entry name" value="VPS9"/>
    <property type="match status" value="1"/>
</dbReference>
<feature type="domain" description="VPS9" evidence="3">
    <location>
        <begin position="324"/>
        <end position="462"/>
    </location>
</feature>
<feature type="compositionally biased region" description="Polar residues" evidence="1">
    <location>
        <begin position="1499"/>
        <end position="1522"/>
    </location>
</feature>
<feature type="compositionally biased region" description="Low complexity" evidence="1">
    <location>
        <begin position="110"/>
        <end position="129"/>
    </location>
</feature>
<dbReference type="Pfam" id="PF08550">
    <property type="entry name" value="GATA_AreA"/>
    <property type="match status" value="1"/>
</dbReference>
<evidence type="ECO:0000313" key="4">
    <source>
        <dbReference type="EMBL" id="PAV19713.1"/>
    </source>
</evidence>
<feature type="compositionally biased region" description="Polar residues" evidence="1">
    <location>
        <begin position="1041"/>
        <end position="1054"/>
    </location>
</feature>
<protein>
    <submittedName>
        <fullName evidence="4">Guanine nucleotide exchange factor vps9</fullName>
    </submittedName>
</protein>
<feature type="region of interest" description="Disordered" evidence="1">
    <location>
        <begin position="1497"/>
        <end position="1696"/>
    </location>
</feature>
<evidence type="ECO:0000259" key="2">
    <source>
        <dbReference type="PROSITE" id="PS51140"/>
    </source>
</evidence>
<dbReference type="InterPro" id="IPR037191">
    <property type="entry name" value="VPS9_dom_sf"/>
</dbReference>
<dbReference type="Gene3D" id="1.10.8.10">
    <property type="entry name" value="DNA helicase RuvA subunit, C-terminal domain"/>
    <property type="match status" value="1"/>
</dbReference>
<dbReference type="InterPro" id="IPR009060">
    <property type="entry name" value="UBA-like_sf"/>
</dbReference>
<feature type="compositionally biased region" description="Polar residues" evidence="1">
    <location>
        <begin position="192"/>
        <end position="203"/>
    </location>
</feature>
<dbReference type="Gene3D" id="1.10.246.120">
    <property type="match status" value="1"/>
</dbReference>
<feature type="compositionally biased region" description="Polar residues" evidence="1">
    <location>
        <begin position="1785"/>
        <end position="1808"/>
    </location>
</feature>
<feature type="compositionally biased region" description="Basic and acidic residues" evidence="1">
    <location>
        <begin position="1848"/>
        <end position="1858"/>
    </location>
</feature>
<dbReference type="InterPro" id="IPR003123">
    <property type="entry name" value="VPS9"/>
</dbReference>
<dbReference type="OrthoDB" id="300289at2759"/>